<dbReference type="Pfam" id="PF07277">
    <property type="entry name" value="SapC"/>
    <property type="match status" value="1"/>
</dbReference>
<evidence type="ECO:0000313" key="1">
    <source>
        <dbReference type="EMBL" id="GAB56381.1"/>
    </source>
</evidence>
<dbReference type="STRING" id="56804.BAE46_05180"/>
<gene>
    <name evidence="1" type="ORF">GPUN_2266</name>
</gene>
<evidence type="ECO:0000313" key="2">
    <source>
        <dbReference type="Proteomes" id="UP000053586"/>
    </source>
</evidence>
<dbReference type="OrthoDB" id="9806524at2"/>
<accession>H5TDK4</accession>
<organism evidence="1 2">
    <name type="scientific">Glaciecola punicea ACAM 611</name>
    <dbReference type="NCBI Taxonomy" id="1121923"/>
    <lineage>
        <taxon>Bacteria</taxon>
        <taxon>Pseudomonadati</taxon>
        <taxon>Pseudomonadota</taxon>
        <taxon>Gammaproteobacteria</taxon>
        <taxon>Alteromonadales</taxon>
        <taxon>Alteromonadaceae</taxon>
        <taxon>Glaciecola</taxon>
    </lineage>
</organism>
<comment type="caution">
    <text evidence="1">The sequence shown here is derived from an EMBL/GenBank/DDBJ whole genome shotgun (WGS) entry which is preliminary data.</text>
</comment>
<dbReference type="InterPro" id="IPR010836">
    <property type="entry name" value="SapC"/>
</dbReference>
<proteinExistence type="predicted"/>
<reference evidence="1 2" key="1">
    <citation type="journal article" date="2012" name="J. Bacteriol.">
        <title>Genome sequence of proteorhodopsin-containing sea ice bacterium Glaciecola punicea ACAM 611T.</title>
        <authorList>
            <person name="Qin Q.-L."/>
            <person name="Xie B.-B."/>
            <person name="Shu Y.-L."/>
            <person name="Rong J.-C."/>
            <person name="Zhao D.-L."/>
            <person name="Zhang X.-Y."/>
            <person name="Chen X.-L."/>
            <person name="Zhou B.-C."/>
            <person name="Zhanga Y.-Z."/>
        </authorList>
    </citation>
    <scope>NUCLEOTIDE SEQUENCE [LARGE SCALE GENOMIC DNA]</scope>
    <source>
        <strain evidence="1 2">ACAM 611</strain>
    </source>
</reference>
<reference evidence="1 2" key="2">
    <citation type="journal article" date="2017" name="Antonie Van Leeuwenhoek">
        <title>Rhizobium rhizosphaerae sp. nov., a novel species isolated from rice rhizosphere.</title>
        <authorList>
            <person name="Zhao J.J."/>
            <person name="Zhang J."/>
            <person name="Zhang R.J."/>
            <person name="Zhang C.W."/>
            <person name="Yin H.Q."/>
            <person name="Zhang X.X."/>
        </authorList>
    </citation>
    <scope>NUCLEOTIDE SEQUENCE [LARGE SCALE GENOMIC DNA]</scope>
    <source>
        <strain evidence="1 2">ACAM 611</strain>
    </source>
</reference>
<protein>
    <recommendedName>
        <fullName evidence="3">SapC family protein</fullName>
    </recommendedName>
</protein>
<dbReference type="AlphaFoldDB" id="H5TDK4"/>
<dbReference type="eggNOG" id="COG1262">
    <property type="taxonomic scope" value="Bacteria"/>
</dbReference>
<evidence type="ECO:0008006" key="3">
    <source>
        <dbReference type="Google" id="ProtNLM"/>
    </source>
</evidence>
<dbReference type="Proteomes" id="UP000053586">
    <property type="component" value="Unassembled WGS sequence"/>
</dbReference>
<dbReference type="RefSeq" id="WP_006006474.1">
    <property type="nucleotide sequence ID" value="NZ_BAET01000028.1"/>
</dbReference>
<name>H5TDK4_9ALTE</name>
<dbReference type="EMBL" id="BAET01000028">
    <property type="protein sequence ID" value="GAB56381.1"/>
    <property type="molecule type" value="Genomic_DNA"/>
</dbReference>
<sequence>MATNYVPLDKEKHSALKVVPKVNFDMVANTHLAATTIREYAQLAGSMPLVFIEDPKSKNVHSVAMLGLEQGQNLFYAEGRWQGPHVPMNIQRYPFDIRPDGDRLGLYIDENSELLSDEGQPLFTEAGEASDFLKNRQQFLTELANSEVQNQRFIKQLQALELLEVIQIRIAYSSGQARNVTGILSIDEKKLIALADDKVLELHKSGFLGAAYSTMLSLGQLNRLVELSNKTDNPIKSIQIAPATPAATPDVEQAPIA</sequence>
<keyword evidence="2" id="KW-1185">Reference proteome</keyword>